<gene>
    <name evidence="1" type="ORF">pipiens_009750</name>
</gene>
<dbReference type="EMBL" id="JBEHCU010006292">
    <property type="protein sequence ID" value="KAL1397452.1"/>
    <property type="molecule type" value="Genomic_DNA"/>
</dbReference>
<accession>A0ABD1DCP7</accession>
<reference evidence="1 2" key="1">
    <citation type="submission" date="2024-05" db="EMBL/GenBank/DDBJ databases">
        <title>Culex pipiens pipiens assembly and annotation.</title>
        <authorList>
            <person name="Alout H."/>
            <person name="Durand T."/>
        </authorList>
    </citation>
    <scope>NUCLEOTIDE SEQUENCE [LARGE SCALE GENOMIC DNA]</scope>
    <source>
        <strain evidence="1">HA-2024</strain>
        <tissue evidence="1">Whole body</tissue>
    </source>
</reference>
<sequence length="95" mass="10926">MDLVHAYMSDRFIAELVLPKYYDPAQRMNRYRIMEESVGIAHMGFFVDLRSPLVDVLGHTMTVLIESGIYGHLRVASTTFMVQKDIADEDLRTIC</sequence>
<name>A0ABD1DCP7_CULPP</name>
<dbReference type="AlphaFoldDB" id="A0ABD1DCP7"/>
<evidence type="ECO:0000313" key="1">
    <source>
        <dbReference type="EMBL" id="KAL1397452.1"/>
    </source>
</evidence>
<protein>
    <submittedName>
        <fullName evidence="1">Uncharacterized protein</fullName>
    </submittedName>
</protein>
<organism evidence="1 2">
    <name type="scientific">Culex pipiens pipiens</name>
    <name type="common">Northern house mosquito</name>
    <dbReference type="NCBI Taxonomy" id="38569"/>
    <lineage>
        <taxon>Eukaryota</taxon>
        <taxon>Metazoa</taxon>
        <taxon>Ecdysozoa</taxon>
        <taxon>Arthropoda</taxon>
        <taxon>Hexapoda</taxon>
        <taxon>Insecta</taxon>
        <taxon>Pterygota</taxon>
        <taxon>Neoptera</taxon>
        <taxon>Endopterygota</taxon>
        <taxon>Diptera</taxon>
        <taxon>Nematocera</taxon>
        <taxon>Culicoidea</taxon>
        <taxon>Culicidae</taxon>
        <taxon>Culicinae</taxon>
        <taxon>Culicini</taxon>
        <taxon>Culex</taxon>
        <taxon>Culex</taxon>
    </lineage>
</organism>
<keyword evidence="2" id="KW-1185">Reference proteome</keyword>
<comment type="caution">
    <text evidence="1">The sequence shown here is derived from an EMBL/GenBank/DDBJ whole genome shotgun (WGS) entry which is preliminary data.</text>
</comment>
<proteinExistence type="predicted"/>
<dbReference type="Proteomes" id="UP001562425">
    <property type="component" value="Unassembled WGS sequence"/>
</dbReference>
<evidence type="ECO:0000313" key="2">
    <source>
        <dbReference type="Proteomes" id="UP001562425"/>
    </source>
</evidence>